<feature type="region of interest" description="Disordered" evidence="1">
    <location>
        <begin position="60"/>
        <end position="95"/>
    </location>
</feature>
<name>A0A085N1I6_9BILA</name>
<evidence type="ECO:0000313" key="2">
    <source>
        <dbReference type="EMBL" id="KFD63332.1"/>
    </source>
</evidence>
<sequence length="107" mass="12378">WRKSPVRSGCRSRWNTASHQGHWSSNFPCSRNVRVNRKHVRTNAQKRCYSIYLLGRKQLTGRDQVARPTTSSPPHEEVPGARQALEPQETGPCRSTRIYRPRHCPIC</sequence>
<proteinExistence type="predicted"/>
<protein>
    <submittedName>
        <fullName evidence="2">Uncharacterized protein</fullName>
    </submittedName>
</protein>
<dbReference type="AlphaFoldDB" id="A0A085N1I6"/>
<gene>
    <name evidence="2" type="ORF">M514_07264</name>
</gene>
<feature type="non-terminal residue" evidence="2">
    <location>
        <position position="107"/>
    </location>
</feature>
<reference evidence="2" key="1">
    <citation type="journal article" date="2014" name="Nat. Genet.">
        <title>Genome and transcriptome of the porcine whipworm Trichuris suis.</title>
        <authorList>
            <person name="Jex A.R."/>
            <person name="Nejsum P."/>
            <person name="Schwarz E.M."/>
            <person name="Hu L."/>
            <person name="Young N.D."/>
            <person name="Hall R.S."/>
            <person name="Korhonen P.K."/>
            <person name="Liao S."/>
            <person name="Thamsborg S."/>
            <person name="Xia J."/>
            <person name="Xu P."/>
            <person name="Wang S."/>
            <person name="Scheerlinck J.P."/>
            <person name="Hofmann A."/>
            <person name="Sternberg P.W."/>
            <person name="Wang J."/>
            <person name="Gasser R.B."/>
        </authorList>
    </citation>
    <scope>NUCLEOTIDE SEQUENCE [LARGE SCALE GENOMIC DNA]</scope>
    <source>
        <strain evidence="2">DCEP-RM93F</strain>
    </source>
</reference>
<dbReference type="Proteomes" id="UP000030758">
    <property type="component" value="Unassembled WGS sequence"/>
</dbReference>
<feature type="region of interest" description="Disordered" evidence="1">
    <location>
        <begin position="1"/>
        <end position="21"/>
    </location>
</feature>
<dbReference type="EMBL" id="KL367576">
    <property type="protein sequence ID" value="KFD63332.1"/>
    <property type="molecule type" value="Genomic_DNA"/>
</dbReference>
<evidence type="ECO:0000256" key="1">
    <source>
        <dbReference type="SAM" id="MobiDB-lite"/>
    </source>
</evidence>
<organism evidence="2">
    <name type="scientific">Trichuris suis</name>
    <name type="common">pig whipworm</name>
    <dbReference type="NCBI Taxonomy" id="68888"/>
    <lineage>
        <taxon>Eukaryota</taxon>
        <taxon>Metazoa</taxon>
        <taxon>Ecdysozoa</taxon>
        <taxon>Nematoda</taxon>
        <taxon>Enoplea</taxon>
        <taxon>Dorylaimia</taxon>
        <taxon>Trichinellida</taxon>
        <taxon>Trichuridae</taxon>
        <taxon>Trichuris</taxon>
    </lineage>
</organism>
<feature type="non-terminal residue" evidence="2">
    <location>
        <position position="1"/>
    </location>
</feature>
<accession>A0A085N1I6</accession>